<evidence type="ECO:0000256" key="1">
    <source>
        <dbReference type="ARBA" id="ARBA00004266"/>
    </source>
</evidence>
<dbReference type="OrthoDB" id="504170at2759"/>
<dbReference type="InterPro" id="IPR011009">
    <property type="entry name" value="Kinase-like_dom_sf"/>
</dbReference>
<dbReference type="GO" id="GO:0035556">
    <property type="term" value="P:intracellular signal transduction"/>
    <property type="evidence" value="ECO:0007669"/>
    <property type="project" value="TreeGrafter"/>
</dbReference>
<dbReference type="FunFam" id="1.10.510.10:FF:000394">
    <property type="entry name" value="Serine/threonine-protein kinase HSL1"/>
    <property type="match status" value="1"/>
</dbReference>
<evidence type="ECO:0000256" key="9">
    <source>
        <dbReference type="ARBA" id="ARBA00022840"/>
    </source>
</evidence>
<dbReference type="InterPro" id="IPR008271">
    <property type="entry name" value="Ser/Thr_kinase_AS"/>
</dbReference>
<keyword evidence="4 13" id="KW-0723">Serine/threonine-protein kinase</keyword>
<feature type="binding site" evidence="12">
    <location>
        <position position="81"/>
    </location>
    <ligand>
        <name>ATP</name>
        <dbReference type="ChEBI" id="CHEBI:30616"/>
    </ligand>
</feature>
<dbReference type="CDD" id="cd14081">
    <property type="entry name" value="STKc_BRSK1_2"/>
    <property type="match status" value="1"/>
</dbReference>
<keyword evidence="5" id="KW-0597">Phosphoprotein</keyword>
<dbReference type="Proteomes" id="UP000095009">
    <property type="component" value="Unassembled WGS sequence"/>
</dbReference>
<dbReference type="FunFam" id="3.30.200.20:FF:000003">
    <property type="entry name" value="Non-specific serine/threonine protein kinase"/>
    <property type="match status" value="1"/>
</dbReference>
<dbReference type="PANTHER" id="PTHR24346:SF110">
    <property type="entry name" value="NON-SPECIFIC SERINE_THREONINE PROTEIN KINASE"/>
    <property type="match status" value="1"/>
</dbReference>
<comment type="subcellular location">
    <subcellularLocation>
        <location evidence="1">Bud neck</location>
    </subcellularLocation>
</comment>
<dbReference type="GO" id="GO:0005935">
    <property type="term" value="C:cellular bud neck"/>
    <property type="evidence" value="ECO:0007669"/>
    <property type="project" value="UniProtKB-SubCell"/>
</dbReference>
<dbReference type="PROSITE" id="PS00107">
    <property type="entry name" value="PROTEIN_KINASE_ATP"/>
    <property type="match status" value="1"/>
</dbReference>
<dbReference type="Gene3D" id="1.10.510.10">
    <property type="entry name" value="Transferase(Phosphotransferase) domain 1"/>
    <property type="match status" value="1"/>
</dbReference>
<evidence type="ECO:0000256" key="5">
    <source>
        <dbReference type="ARBA" id="ARBA00022553"/>
    </source>
</evidence>
<dbReference type="InterPro" id="IPR000719">
    <property type="entry name" value="Prot_kinase_dom"/>
</dbReference>
<dbReference type="STRING" id="857566.A0A1E3PJ26"/>
<keyword evidence="6" id="KW-0808">Transferase</keyword>
<dbReference type="InterPro" id="IPR017441">
    <property type="entry name" value="Protein_kinase_ATP_BS"/>
</dbReference>
<comment type="similarity">
    <text evidence="2">Belongs to the protein kinase superfamily. CAMK Ser/Thr protein kinase family. NIM1 subfamily.</text>
</comment>
<evidence type="ECO:0000256" key="7">
    <source>
        <dbReference type="ARBA" id="ARBA00022741"/>
    </source>
</evidence>
<dbReference type="GO" id="GO:0005524">
    <property type="term" value="F:ATP binding"/>
    <property type="evidence" value="ECO:0007669"/>
    <property type="project" value="UniProtKB-UniRule"/>
</dbReference>
<evidence type="ECO:0000256" key="13">
    <source>
        <dbReference type="RuleBase" id="RU000304"/>
    </source>
</evidence>
<dbReference type="SMART" id="SM00220">
    <property type="entry name" value="S_TKc"/>
    <property type="match status" value="1"/>
</dbReference>
<reference evidence="16 17" key="1">
    <citation type="journal article" date="2016" name="Proc. Natl. Acad. Sci. U.S.A.">
        <title>Comparative genomics of biotechnologically important yeasts.</title>
        <authorList>
            <person name="Riley R."/>
            <person name="Haridas S."/>
            <person name="Wolfe K.H."/>
            <person name="Lopes M.R."/>
            <person name="Hittinger C.T."/>
            <person name="Goeker M."/>
            <person name="Salamov A.A."/>
            <person name="Wisecaver J.H."/>
            <person name="Long T.M."/>
            <person name="Calvey C.H."/>
            <person name="Aerts A.L."/>
            <person name="Barry K.W."/>
            <person name="Choi C."/>
            <person name="Clum A."/>
            <person name="Coughlan A.Y."/>
            <person name="Deshpande S."/>
            <person name="Douglass A.P."/>
            <person name="Hanson S.J."/>
            <person name="Klenk H.-P."/>
            <person name="LaButti K.M."/>
            <person name="Lapidus A."/>
            <person name="Lindquist E.A."/>
            <person name="Lipzen A.M."/>
            <person name="Meier-Kolthoff J.P."/>
            <person name="Ohm R.A."/>
            <person name="Otillar R.P."/>
            <person name="Pangilinan J.L."/>
            <person name="Peng Y."/>
            <person name="Rokas A."/>
            <person name="Rosa C.A."/>
            <person name="Scheuner C."/>
            <person name="Sibirny A.A."/>
            <person name="Slot J.C."/>
            <person name="Stielow J.B."/>
            <person name="Sun H."/>
            <person name="Kurtzman C.P."/>
            <person name="Blackwell M."/>
            <person name="Grigoriev I.V."/>
            <person name="Jeffries T.W."/>
        </authorList>
    </citation>
    <scope>NUCLEOTIDE SEQUENCE [LARGE SCALE GENOMIC DNA]</scope>
    <source>
        <strain evidence="16 17">DSM 6958</strain>
    </source>
</reference>
<evidence type="ECO:0000256" key="12">
    <source>
        <dbReference type="PROSITE-ProRule" id="PRU10141"/>
    </source>
</evidence>
<proteinExistence type="inferred from homology"/>
<accession>A0A1E3PJ26</accession>
<keyword evidence="9 12" id="KW-0067">ATP-binding</keyword>
<evidence type="ECO:0000256" key="14">
    <source>
        <dbReference type="SAM" id="MobiDB-lite"/>
    </source>
</evidence>
<dbReference type="GO" id="GO:0005940">
    <property type="term" value="C:septin ring"/>
    <property type="evidence" value="ECO:0007669"/>
    <property type="project" value="UniProtKB-ARBA"/>
</dbReference>
<dbReference type="PROSITE" id="PS50011">
    <property type="entry name" value="PROTEIN_KINASE_DOM"/>
    <property type="match status" value="1"/>
</dbReference>
<feature type="region of interest" description="Disordered" evidence="14">
    <location>
        <begin position="1"/>
        <end position="65"/>
    </location>
</feature>
<keyword evidence="8 16" id="KW-0418">Kinase</keyword>
<organism evidence="16 17">
    <name type="scientific">Nadsonia fulvescens var. elongata DSM 6958</name>
    <dbReference type="NCBI Taxonomy" id="857566"/>
    <lineage>
        <taxon>Eukaryota</taxon>
        <taxon>Fungi</taxon>
        <taxon>Dikarya</taxon>
        <taxon>Ascomycota</taxon>
        <taxon>Saccharomycotina</taxon>
        <taxon>Dipodascomycetes</taxon>
        <taxon>Dipodascales</taxon>
        <taxon>Dipodascales incertae sedis</taxon>
        <taxon>Nadsonia</taxon>
    </lineage>
</organism>
<evidence type="ECO:0000313" key="17">
    <source>
        <dbReference type="Proteomes" id="UP000095009"/>
    </source>
</evidence>
<evidence type="ECO:0000256" key="6">
    <source>
        <dbReference type="ARBA" id="ARBA00022679"/>
    </source>
</evidence>
<keyword evidence="17" id="KW-1185">Reference proteome</keyword>
<evidence type="ECO:0000256" key="3">
    <source>
        <dbReference type="ARBA" id="ARBA00012513"/>
    </source>
</evidence>
<feature type="domain" description="Protein kinase" evidence="15">
    <location>
        <begin position="52"/>
        <end position="309"/>
    </location>
</feature>
<name>A0A1E3PJ26_9ASCO</name>
<dbReference type="PROSITE" id="PS00108">
    <property type="entry name" value="PROTEIN_KINASE_ST"/>
    <property type="match status" value="1"/>
</dbReference>
<dbReference type="PANTHER" id="PTHR24346">
    <property type="entry name" value="MAP/MICROTUBULE AFFINITY-REGULATING KINASE"/>
    <property type="match status" value="1"/>
</dbReference>
<evidence type="ECO:0000256" key="8">
    <source>
        <dbReference type="ARBA" id="ARBA00022777"/>
    </source>
</evidence>
<evidence type="ECO:0000256" key="11">
    <source>
        <dbReference type="ARBA" id="ARBA00048679"/>
    </source>
</evidence>
<dbReference type="EC" id="2.7.11.1" evidence="3"/>
<evidence type="ECO:0000256" key="2">
    <source>
        <dbReference type="ARBA" id="ARBA00010791"/>
    </source>
</evidence>
<evidence type="ECO:0000259" key="15">
    <source>
        <dbReference type="PROSITE" id="PS50011"/>
    </source>
</evidence>
<dbReference type="Pfam" id="PF00069">
    <property type="entry name" value="Pkinase"/>
    <property type="match status" value="1"/>
</dbReference>
<sequence>MAHCPSSQYSNQSNQSNQFEFDLGQPNTANKRLSQASQTSASKRTKTHVGPWRLGRTLGQGSSGRVRLAKHKVTGQLAAVKIVPKSTVEGKGKDAGGLPYGIEREVIIMKLIEHPNVMALYDVWENKGELYLVLEYVEGGELFDYLIRRGKLEEKEAVRYFRQIINGVDYCHRFNICHRDLKPENLLLDRHKNIKIADFGMAALETGDKMLETSCGSPHYASPEIISGKNYHGAPSDIWSCGIILFALLTGHLPFDDDNIRKLLLKVQTGKFVMPSDLSPYAKDLIWRMLRTDPETRISMDEIFQHPLLIFLQGP</sequence>
<dbReference type="AlphaFoldDB" id="A0A1E3PJ26"/>
<evidence type="ECO:0000256" key="10">
    <source>
        <dbReference type="ARBA" id="ARBA00047899"/>
    </source>
</evidence>
<protein>
    <recommendedName>
        <fullName evidence="3">non-specific serine/threonine protein kinase</fullName>
        <ecNumber evidence="3">2.7.11.1</ecNumber>
    </recommendedName>
</protein>
<evidence type="ECO:0000313" key="16">
    <source>
        <dbReference type="EMBL" id="ODQ65358.1"/>
    </source>
</evidence>
<evidence type="ECO:0000256" key="4">
    <source>
        <dbReference type="ARBA" id="ARBA00022527"/>
    </source>
</evidence>
<feature type="compositionally biased region" description="Polar residues" evidence="14">
    <location>
        <begin position="25"/>
        <end position="42"/>
    </location>
</feature>
<comment type="catalytic activity">
    <reaction evidence="10">
        <text>L-threonyl-[protein] + ATP = O-phospho-L-threonyl-[protein] + ADP + H(+)</text>
        <dbReference type="Rhea" id="RHEA:46608"/>
        <dbReference type="Rhea" id="RHEA-COMP:11060"/>
        <dbReference type="Rhea" id="RHEA-COMP:11605"/>
        <dbReference type="ChEBI" id="CHEBI:15378"/>
        <dbReference type="ChEBI" id="CHEBI:30013"/>
        <dbReference type="ChEBI" id="CHEBI:30616"/>
        <dbReference type="ChEBI" id="CHEBI:61977"/>
        <dbReference type="ChEBI" id="CHEBI:456216"/>
        <dbReference type="EC" id="2.7.11.1"/>
    </reaction>
</comment>
<dbReference type="EMBL" id="KV454410">
    <property type="protein sequence ID" value="ODQ65358.1"/>
    <property type="molecule type" value="Genomic_DNA"/>
</dbReference>
<feature type="compositionally biased region" description="Low complexity" evidence="14">
    <location>
        <begin position="1"/>
        <end position="18"/>
    </location>
</feature>
<dbReference type="SUPFAM" id="SSF56112">
    <property type="entry name" value="Protein kinase-like (PK-like)"/>
    <property type="match status" value="1"/>
</dbReference>
<dbReference type="GO" id="GO:0004674">
    <property type="term" value="F:protein serine/threonine kinase activity"/>
    <property type="evidence" value="ECO:0007669"/>
    <property type="project" value="UniProtKB-KW"/>
</dbReference>
<comment type="catalytic activity">
    <reaction evidence="11">
        <text>L-seryl-[protein] + ATP = O-phospho-L-seryl-[protein] + ADP + H(+)</text>
        <dbReference type="Rhea" id="RHEA:17989"/>
        <dbReference type="Rhea" id="RHEA-COMP:9863"/>
        <dbReference type="Rhea" id="RHEA-COMP:11604"/>
        <dbReference type="ChEBI" id="CHEBI:15378"/>
        <dbReference type="ChEBI" id="CHEBI:29999"/>
        <dbReference type="ChEBI" id="CHEBI:30616"/>
        <dbReference type="ChEBI" id="CHEBI:83421"/>
        <dbReference type="ChEBI" id="CHEBI:456216"/>
        <dbReference type="EC" id="2.7.11.1"/>
    </reaction>
</comment>
<keyword evidence="7 12" id="KW-0547">Nucleotide-binding</keyword>
<gene>
    <name evidence="16" type="ORF">NADFUDRAFT_70857</name>
</gene>